<dbReference type="GO" id="GO:0006508">
    <property type="term" value="P:proteolysis"/>
    <property type="evidence" value="ECO:0007669"/>
    <property type="project" value="UniProtKB-KW"/>
</dbReference>
<evidence type="ECO:0000256" key="4">
    <source>
        <dbReference type="ARBA" id="ARBA00022670"/>
    </source>
</evidence>
<gene>
    <name evidence="13" type="ORF">CTTA_4212</name>
</gene>
<keyword evidence="5 11" id="KW-0812">Transmembrane</keyword>
<evidence type="ECO:0000256" key="9">
    <source>
        <dbReference type="ARBA" id="ARBA00023049"/>
    </source>
</evidence>
<dbReference type="GO" id="GO:0004222">
    <property type="term" value="F:metalloendopeptidase activity"/>
    <property type="evidence" value="ECO:0007669"/>
    <property type="project" value="InterPro"/>
</dbReference>
<dbReference type="Gene3D" id="2.30.42.10">
    <property type="match status" value="2"/>
</dbReference>
<dbReference type="CDD" id="cd23081">
    <property type="entry name" value="cpPDZ_EcRseP-like"/>
    <property type="match status" value="1"/>
</dbReference>
<dbReference type="GO" id="GO:0016020">
    <property type="term" value="C:membrane"/>
    <property type="evidence" value="ECO:0007669"/>
    <property type="project" value="UniProtKB-SubCell"/>
</dbReference>
<dbReference type="SUPFAM" id="SSF50156">
    <property type="entry name" value="PDZ domain-like"/>
    <property type="match status" value="1"/>
</dbReference>
<keyword evidence="11" id="KW-0479">Metal-binding</keyword>
<accession>A0A5A7MH95</accession>
<dbReference type="RefSeq" id="WP_149356699.1">
    <property type="nucleotide sequence ID" value="NZ_BKBW01000011.1"/>
</dbReference>
<dbReference type="NCBIfam" id="TIGR00054">
    <property type="entry name" value="RIP metalloprotease RseP"/>
    <property type="match status" value="1"/>
</dbReference>
<dbReference type="AlphaFoldDB" id="A0A5A7MH95"/>
<feature type="transmembrane region" description="Helical" evidence="11">
    <location>
        <begin position="384"/>
        <end position="406"/>
    </location>
</feature>
<evidence type="ECO:0000259" key="12">
    <source>
        <dbReference type="PROSITE" id="PS50106"/>
    </source>
</evidence>
<evidence type="ECO:0000256" key="5">
    <source>
        <dbReference type="ARBA" id="ARBA00022692"/>
    </source>
</evidence>
<dbReference type="InterPro" id="IPR041489">
    <property type="entry name" value="PDZ_6"/>
</dbReference>
<keyword evidence="8 11" id="KW-1133">Transmembrane helix</keyword>
<keyword evidence="6 11" id="KW-0378">Hydrolase</keyword>
<evidence type="ECO:0000256" key="2">
    <source>
        <dbReference type="ARBA" id="ARBA00004141"/>
    </source>
</evidence>
<evidence type="ECO:0000256" key="3">
    <source>
        <dbReference type="ARBA" id="ARBA00007931"/>
    </source>
</evidence>
<evidence type="ECO:0000256" key="8">
    <source>
        <dbReference type="ARBA" id="ARBA00022989"/>
    </source>
</evidence>
<comment type="cofactor">
    <cofactor evidence="1 11">
        <name>Zn(2+)</name>
        <dbReference type="ChEBI" id="CHEBI:29105"/>
    </cofactor>
</comment>
<protein>
    <recommendedName>
        <fullName evidence="11">Zinc metalloprotease</fullName>
        <ecNumber evidence="11">3.4.24.-</ecNumber>
    </recommendedName>
</protein>
<keyword evidence="4 13" id="KW-0645">Protease</keyword>
<dbReference type="InterPro" id="IPR008915">
    <property type="entry name" value="Peptidase_M50"/>
</dbReference>
<evidence type="ECO:0000256" key="6">
    <source>
        <dbReference type="ARBA" id="ARBA00022801"/>
    </source>
</evidence>
<feature type="transmembrane region" description="Helical" evidence="11">
    <location>
        <begin position="432"/>
        <end position="449"/>
    </location>
</feature>
<dbReference type="GO" id="GO:0046872">
    <property type="term" value="F:metal ion binding"/>
    <property type="evidence" value="ECO:0007669"/>
    <property type="project" value="UniProtKB-KW"/>
</dbReference>
<dbReference type="EC" id="3.4.24.-" evidence="11"/>
<keyword evidence="7 11" id="KW-0862">Zinc</keyword>
<name>A0A5A7MH95_COMTE</name>
<comment type="similarity">
    <text evidence="3 11">Belongs to the peptidase M50B family.</text>
</comment>
<evidence type="ECO:0000256" key="10">
    <source>
        <dbReference type="ARBA" id="ARBA00023136"/>
    </source>
</evidence>
<evidence type="ECO:0000256" key="7">
    <source>
        <dbReference type="ARBA" id="ARBA00022833"/>
    </source>
</evidence>
<dbReference type="Pfam" id="PF17820">
    <property type="entry name" value="PDZ_6"/>
    <property type="match status" value="1"/>
</dbReference>
<dbReference type="InterPro" id="IPR036034">
    <property type="entry name" value="PDZ_sf"/>
</dbReference>
<reference evidence="13 14" key="1">
    <citation type="journal article" date="2019" name="Microbiol. Resour. Announc.">
        <title>Draft Genome Sequence of Comamonas testosteroni TA441, a Bacterium That Has a Cryptic Phenol Degradation Gene Cluster.</title>
        <authorList>
            <person name="Arai H."/>
            <person name="Ishii M."/>
        </authorList>
    </citation>
    <scope>NUCLEOTIDE SEQUENCE [LARGE SCALE GENOMIC DNA]</scope>
    <source>
        <strain evidence="13 14">TA441</strain>
    </source>
</reference>
<evidence type="ECO:0000313" key="13">
    <source>
        <dbReference type="EMBL" id="GEQ77207.1"/>
    </source>
</evidence>
<evidence type="ECO:0000313" key="14">
    <source>
        <dbReference type="Proteomes" id="UP000323105"/>
    </source>
</evidence>
<dbReference type="SMART" id="SM00228">
    <property type="entry name" value="PDZ"/>
    <property type="match status" value="1"/>
</dbReference>
<dbReference type="PROSITE" id="PS50106">
    <property type="entry name" value="PDZ"/>
    <property type="match status" value="1"/>
</dbReference>
<keyword evidence="9 11" id="KW-0482">Metalloprotease</keyword>
<dbReference type="InterPro" id="IPR004387">
    <property type="entry name" value="Pept_M50_Zn"/>
</dbReference>
<dbReference type="Proteomes" id="UP000323105">
    <property type="component" value="Unassembled WGS sequence"/>
</dbReference>
<sequence length="457" mass="48727">MLLTVVAFIVALGVLIAVHEWGHYRVAVACGVKVLRYSVGFGKPLLRWVGKKSGTEYVIAALPLGGYVRMLDEREGEVRAEEKHLAFNNQPLRSRAAIVAAGPAANLVLAVALLTVVNWLGTNEPAARLAAPAAGSLLQQAGIQSGDWVQRASVGGQEWQPVRALGDLRWLVTTAAIEGETLQLEVATQEHDGAARVVPLDLASLQQKEPDAAFFDKVGLQGAWSRPVIEEVVAGGPAEKAGLQKGDVLLSIDGQAAQDGAQARAAIRASGASGRVEPQAWVVERAGQRLNLQVQPEIVPGKDGQAPAARVNAFIGSQPEMVLVRHGFLDGLSAGVHKTWELSSMTLRMMGRMLIGQASLKNISGPLTIADYAGKSASMGLVQYLSFLALISISLGVLNLLPLPVLDGGHLMYYLWEGLTGRSVSDVWAERLQRAGVAVILLMMSVAFFNDINRLWG</sequence>
<dbReference type="PANTHER" id="PTHR42837:SF2">
    <property type="entry name" value="MEMBRANE METALLOPROTEASE ARASP2, CHLOROPLASTIC-RELATED"/>
    <property type="match status" value="1"/>
</dbReference>
<dbReference type="PANTHER" id="PTHR42837">
    <property type="entry name" value="REGULATOR OF SIGMA-E PROTEASE RSEP"/>
    <property type="match status" value="1"/>
</dbReference>
<proteinExistence type="inferred from homology"/>
<dbReference type="InterPro" id="IPR001478">
    <property type="entry name" value="PDZ"/>
</dbReference>
<organism evidence="13 14">
    <name type="scientific">Comamonas testosteroni</name>
    <name type="common">Pseudomonas testosteroni</name>
    <dbReference type="NCBI Taxonomy" id="285"/>
    <lineage>
        <taxon>Bacteria</taxon>
        <taxon>Pseudomonadati</taxon>
        <taxon>Pseudomonadota</taxon>
        <taxon>Betaproteobacteria</taxon>
        <taxon>Burkholderiales</taxon>
        <taxon>Comamonadaceae</taxon>
        <taxon>Comamonas</taxon>
    </lineage>
</organism>
<evidence type="ECO:0000256" key="1">
    <source>
        <dbReference type="ARBA" id="ARBA00001947"/>
    </source>
</evidence>
<dbReference type="Pfam" id="PF02163">
    <property type="entry name" value="Peptidase_M50"/>
    <property type="match status" value="1"/>
</dbReference>
<comment type="subcellular location">
    <subcellularLocation>
        <location evidence="2">Membrane</location>
        <topology evidence="2">Multi-pass membrane protein</topology>
    </subcellularLocation>
</comment>
<dbReference type="CDD" id="cd06163">
    <property type="entry name" value="S2P-M50_PDZ_RseP-like"/>
    <property type="match status" value="1"/>
</dbReference>
<feature type="domain" description="PDZ" evidence="12">
    <location>
        <begin position="202"/>
        <end position="271"/>
    </location>
</feature>
<keyword evidence="10 11" id="KW-0472">Membrane</keyword>
<feature type="transmembrane region" description="Helical" evidence="11">
    <location>
        <begin position="96"/>
        <end position="120"/>
    </location>
</feature>
<dbReference type="EMBL" id="BKBW01000011">
    <property type="protein sequence ID" value="GEQ77207.1"/>
    <property type="molecule type" value="Genomic_DNA"/>
</dbReference>
<evidence type="ECO:0000256" key="11">
    <source>
        <dbReference type="RuleBase" id="RU362031"/>
    </source>
</evidence>
<comment type="caution">
    <text evidence="13">The sequence shown here is derived from an EMBL/GenBank/DDBJ whole genome shotgun (WGS) entry which is preliminary data.</text>
</comment>